<feature type="compositionally biased region" description="Polar residues" evidence="9">
    <location>
        <begin position="78"/>
        <end position="88"/>
    </location>
</feature>
<organism evidence="12 13">
    <name type="scientific">Branchiostoma lanceolatum</name>
    <name type="common">Common lancelet</name>
    <name type="synonym">Amphioxus lanceolatum</name>
    <dbReference type="NCBI Taxonomy" id="7740"/>
    <lineage>
        <taxon>Eukaryota</taxon>
        <taxon>Metazoa</taxon>
        <taxon>Chordata</taxon>
        <taxon>Cephalochordata</taxon>
        <taxon>Leptocardii</taxon>
        <taxon>Amphioxiformes</taxon>
        <taxon>Branchiostomatidae</taxon>
        <taxon>Branchiostoma</taxon>
    </lineage>
</organism>
<proteinExistence type="inferred from homology"/>
<feature type="binding site" evidence="6">
    <location>
        <position position="134"/>
    </location>
    <ligand>
        <name>Na(+)</name>
        <dbReference type="ChEBI" id="CHEBI:29101"/>
        <label>1</label>
    </ligand>
</feature>
<feature type="transmembrane region" description="Helical" evidence="10">
    <location>
        <begin position="533"/>
        <end position="555"/>
    </location>
</feature>
<evidence type="ECO:0000256" key="7">
    <source>
        <dbReference type="PIRSR" id="PIRSR600175-2"/>
    </source>
</evidence>
<evidence type="ECO:0000256" key="5">
    <source>
        <dbReference type="ARBA" id="ARBA00023136"/>
    </source>
</evidence>
<feature type="region of interest" description="Disordered" evidence="9">
    <location>
        <begin position="69"/>
        <end position="94"/>
    </location>
</feature>
<dbReference type="GO" id="GO:0005886">
    <property type="term" value="C:plasma membrane"/>
    <property type="evidence" value="ECO:0007669"/>
    <property type="project" value="TreeGrafter"/>
</dbReference>
<evidence type="ECO:0000256" key="11">
    <source>
        <dbReference type="SAM" id="SignalP"/>
    </source>
</evidence>
<feature type="transmembrane region" description="Helical" evidence="10">
    <location>
        <begin position="156"/>
        <end position="177"/>
    </location>
</feature>
<feature type="binding site" evidence="6">
    <location>
        <position position="402"/>
    </location>
    <ligand>
        <name>Na(+)</name>
        <dbReference type="ChEBI" id="CHEBI:29101"/>
        <label>1</label>
    </ligand>
</feature>
<evidence type="ECO:0000256" key="6">
    <source>
        <dbReference type="PIRSR" id="PIRSR600175-1"/>
    </source>
</evidence>
<keyword evidence="2 8" id="KW-0813">Transport</keyword>
<dbReference type="AlphaFoldDB" id="A0A8K0EE56"/>
<keyword evidence="6" id="KW-0479">Metal-binding</keyword>
<dbReference type="InterPro" id="IPR000175">
    <property type="entry name" value="Na/ntran_symport"/>
</dbReference>
<accession>A0A8K0EE56</accession>
<dbReference type="SUPFAM" id="SSF161070">
    <property type="entry name" value="SNF-like"/>
    <property type="match status" value="1"/>
</dbReference>
<dbReference type="OrthoDB" id="6581954at2759"/>
<evidence type="ECO:0000256" key="10">
    <source>
        <dbReference type="SAM" id="Phobius"/>
    </source>
</evidence>
<sequence length="723" mass="80088">MLVLISLFICGSVPSVRSRPGVIRAGFSRPQLSRTDYVFVSRVLLPQPSAGPGGILTAESGTAIVAPRGLSGRDGNMTGDTPNEQPTELKQLDPDGNYKFENGSVAVEDEGDENKERGNWSNKLDFILSCVGYAVGLGNVWRFPYLAYQNGGGAFLVPYTIMLACAGLPIFFLELAFGQFSSQGPVGVWKAIPLLQGVGVCMVCVSFLVGIYYNVIIAYALFYLFASFTSYLPWSDCDNPWNTPGCATKACQQTVNATFQNITLGGEMYSMFGMYDENGTWVNGTYCGDKMRTSPSEDYWNHYALEITPGIHETGGVKWQLALSLVLAWVIVFFSMCKGVKSSGKVVYFTATFPYFVLVILLIVGVLQDGHLDGVLFFITPKWERLKEAKVWKDAATQIFYSLSAAWGGLITMASYNRFQNNCYKDTLIVSLMNCSTSIFAGFVIFSILGFMAKQIGVDVDDVAASGPGLAFIAYPEALTKLPVPPIWAILFFLMLLTLGLDTQFAIIETVVTTVCDQFKIKHTGIKKTLSTLGFCILMFLLGLLCVTRSGLYWVNLIDNFAASYSLMVIAITEMLGISWIYGINNFCRDIKMMVGFEPGWYWKATWAVISPGLLIFIFIFSLVEYTPPTLNDTYIYPGWSQAVAWLMVLFGTIWIPAIAIYRIAVSPGDTFMERLKFACKPAPDWGPYLNQHRELDTERYKPKPDPSKQIVNDPYADVGTKI</sequence>
<dbReference type="GO" id="GO:0005283">
    <property type="term" value="F:amino acid:sodium symporter activity"/>
    <property type="evidence" value="ECO:0007669"/>
    <property type="project" value="TreeGrafter"/>
</dbReference>
<keyword evidence="8" id="KW-0769">Symport</keyword>
<evidence type="ECO:0000256" key="9">
    <source>
        <dbReference type="SAM" id="MobiDB-lite"/>
    </source>
</evidence>
<dbReference type="PROSITE" id="PS00610">
    <property type="entry name" value="NA_NEUROTRAN_SYMP_1"/>
    <property type="match status" value="1"/>
</dbReference>
<feature type="transmembrane region" description="Helical" evidence="10">
    <location>
        <begin position="644"/>
        <end position="665"/>
    </location>
</feature>
<dbReference type="Pfam" id="PF00209">
    <property type="entry name" value="SNF"/>
    <property type="match status" value="1"/>
</dbReference>
<evidence type="ECO:0000256" key="3">
    <source>
        <dbReference type="ARBA" id="ARBA00022692"/>
    </source>
</evidence>
<comment type="subcellular location">
    <subcellularLocation>
        <location evidence="1">Membrane</location>
        <topology evidence="1">Multi-pass membrane protein</topology>
    </subcellularLocation>
</comment>
<feature type="transmembrane region" description="Helical" evidence="10">
    <location>
        <begin position="487"/>
        <end position="512"/>
    </location>
</feature>
<feature type="binding site" evidence="6">
    <location>
        <position position="434"/>
    </location>
    <ligand>
        <name>Na(+)</name>
        <dbReference type="ChEBI" id="CHEBI:29101"/>
        <label>1</label>
    </ligand>
</feature>
<feature type="binding site" evidence="6">
    <location>
        <position position="135"/>
    </location>
    <ligand>
        <name>Na(+)</name>
        <dbReference type="ChEBI" id="CHEBI:29101"/>
        <label>1</label>
    </ligand>
</feature>
<feature type="binding site" evidence="6">
    <location>
        <position position="139"/>
    </location>
    <ligand>
        <name>Na(+)</name>
        <dbReference type="ChEBI" id="CHEBI:29101"/>
        <label>1</label>
    </ligand>
</feature>
<dbReference type="PROSITE" id="PS00754">
    <property type="entry name" value="NA_NEUROTRAN_SYMP_2"/>
    <property type="match status" value="1"/>
</dbReference>
<evidence type="ECO:0000313" key="13">
    <source>
        <dbReference type="Proteomes" id="UP000838412"/>
    </source>
</evidence>
<dbReference type="GO" id="GO:0046872">
    <property type="term" value="F:metal ion binding"/>
    <property type="evidence" value="ECO:0007669"/>
    <property type="project" value="UniProtKB-KW"/>
</dbReference>
<comment type="similarity">
    <text evidence="8">Belongs to the sodium:neurotransmitter symporter (SNF) (TC 2.A.22) family.</text>
</comment>
<dbReference type="PANTHER" id="PTHR11616:SF241">
    <property type="entry name" value="SODIUM- AND CHLORIDE-DEPENDENT GLYCINE TRANSPORTER 2"/>
    <property type="match status" value="1"/>
</dbReference>
<feature type="disulfide bond" evidence="7">
    <location>
        <begin position="237"/>
        <end position="246"/>
    </location>
</feature>
<feature type="chain" id="PRO_5035445560" description="Transporter" evidence="11">
    <location>
        <begin position="19"/>
        <end position="723"/>
    </location>
</feature>
<feature type="transmembrane region" description="Helical" evidence="10">
    <location>
        <begin position="346"/>
        <end position="367"/>
    </location>
</feature>
<feature type="region of interest" description="Disordered" evidence="9">
    <location>
        <begin position="699"/>
        <end position="723"/>
    </location>
</feature>
<keyword evidence="4 10" id="KW-1133">Transmembrane helix</keyword>
<feature type="binding site" evidence="6">
    <location>
        <position position="502"/>
    </location>
    <ligand>
        <name>Na(+)</name>
        <dbReference type="ChEBI" id="CHEBI:29101"/>
        <label>1</label>
    </ligand>
</feature>
<evidence type="ECO:0000313" key="12">
    <source>
        <dbReference type="EMBL" id="CAH1245614.1"/>
    </source>
</evidence>
<feature type="signal peptide" evidence="11">
    <location>
        <begin position="1"/>
        <end position="18"/>
    </location>
</feature>
<dbReference type="PROSITE" id="PS50267">
    <property type="entry name" value="NA_NEUROTRAN_SYMP_3"/>
    <property type="match status" value="1"/>
</dbReference>
<dbReference type="Proteomes" id="UP000838412">
    <property type="component" value="Chromosome 14"/>
</dbReference>
<feature type="transmembrane region" description="Helical" evidence="10">
    <location>
        <begin position="428"/>
        <end position="453"/>
    </location>
</feature>
<feature type="transmembrane region" description="Helical" evidence="10">
    <location>
        <begin position="605"/>
        <end position="624"/>
    </location>
</feature>
<keyword evidence="5 10" id="KW-0472">Membrane</keyword>
<feature type="transmembrane region" description="Helical" evidence="10">
    <location>
        <begin position="561"/>
        <end position="584"/>
    </location>
</feature>
<keyword evidence="11" id="KW-0732">Signal</keyword>
<feature type="transmembrane region" description="Helical" evidence="10">
    <location>
        <begin position="399"/>
        <end position="416"/>
    </location>
</feature>
<dbReference type="GO" id="GO:0089718">
    <property type="term" value="P:amino acid import across plasma membrane"/>
    <property type="evidence" value="ECO:0007669"/>
    <property type="project" value="TreeGrafter"/>
</dbReference>
<feature type="binding site" evidence="6">
    <location>
        <position position="499"/>
    </location>
    <ligand>
        <name>Na(+)</name>
        <dbReference type="ChEBI" id="CHEBI:29101"/>
        <label>1</label>
    </ligand>
</feature>
<feature type="transmembrane region" description="Helical" evidence="10">
    <location>
        <begin position="317"/>
        <end position="334"/>
    </location>
</feature>
<dbReference type="PRINTS" id="PR00176">
    <property type="entry name" value="NANEUSMPORT"/>
</dbReference>
<dbReference type="InterPro" id="IPR037272">
    <property type="entry name" value="SNS_sf"/>
</dbReference>
<feature type="binding site" evidence="6">
    <location>
        <position position="132"/>
    </location>
    <ligand>
        <name>Na(+)</name>
        <dbReference type="ChEBI" id="CHEBI:29101"/>
        <label>1</label>
    </ligand>
</feature>
<evidence type="ECO:0000256" key="4">
    <source>
        <dbReference type="ARBA" id="ARBA00022989"/>
    </source>
</evidence>
<dbReference type="EMBL" id="OV696699">
    <property type="protein sequence ID" value="CAH1245614.1"/>
    <property type="molecule type" value="Genomic_DNA"/>
</dbReference>
<feature type="transmembrane region" description="Helical" evidence="10">
    <location>
        <begin position="198"/>
        <end position="226"/>
    </location>
</feature>
<evidence type="ECO:0000256" key="1">
    <source>
        <dbReference type="ARBA" id="ARBA00004141"/>
    </source>
</evidence>
<evidence type="ECO:0000256" key="8">
    <source>
        <dbReference type="RuleBase" id="RU003732"/>
    </source>
</evidence>
<dbReference type="PANTHER" id="PTHR11616">
    <property type="entry name" value="SODIUM/CHLORIDE DEPENDENT TRANSPORTER"/>
    <property type="match status" value="1"/>
</dbReference>
<evidence type="ECO:0000256" key="2">
    <source>
        <dbReference type="ARBA" id="ARBA00022448"/>
    </source>
</evidence>
<keyword evidence="6" id="KW-0915">Sodium</keyword>
<keyword evidence="7" id="KW-1015">Disulfide bond</keyword>
<name>A0A8K0EE56_BRALA</name>
<keyword evidence="13" id="KW-1185">Reference proteome</keyword>
<reference evidence="12" key="1">
    <citation type="submission" date="2022-01" db="EMBL/GenBank/DDBJ databases">
        <authorList>
            <person name="Braso-Vives M."/>
        </authorList>
    </citation>
    <scope>NUCLEOTIDE SEQUENCE</scope>
</reference>
<keyword evidence="3 8" id="KW-0812">Transmembrane</keyword>
<gene>
    <name evidence="12" type="primary">SLC6A5</name>
    <name evidence="12" type="ORF">BLAG_LOCUS7881</name>
</gene>
<protein>
    <recommendedName>
        <fullName evidence="8">Transporter</fullName>
    </recommendedName>
</protein>